<evidence type="ECO:0000313" key="3">
    <source>
        <dbReference type="EMBL" id="CEM13721.1"/>
    </source>
</evidence>
<dbReference type="PROSITE" id="PS51746">
    <property type="entry name" value="PPM_2"/>
    <property type="match status" value="1"/>
</dbReference>
<evidence type="ECO:0000256" key="1">
    <source>
        <dbReference type="SAM" id="MobiDB-lite"/>
    </source>
</evidence>
<organism evidence="3 4">
    <name type="scientific">Vitrella brassicaformis (strain CCMP3155)</name>
    <dbReference type="NCBI Taxonomy" id="1169540"/>
    <lineage>
        <taxon>Eukaryota</taxon>
        <taxon>Sar</taxon>
        <taxon>Alveolata</taxon>
        <taxon>Colpodellida</taxon>
        <taxon>Vitrellaceae</taxon>
        <taxon>Vitrella</taxon>
    </lineage>
</organism>
<dbReference type="PhylomeDB" id="A0A0G4FK05"/>
<dbReference type="InterPro" id="IPR036457">
    <property type="entry name" value="PPM-type-like_dom_sf"/>
</dbReference>
<dbReference type="AlphaFoldDB" id="A0A0G4FK05"/>
<keyword evidence="4" id="KW-1185">Reference proteome</keyword>
<protein>
    <recommendedName>
        <fullName evidence="2">PPM-type phosphatase domain-containing protein</fullName>
    </recommendedName>
</protein>
<dbReference type="CDD" id="cd00143">
    <property type="entry name" value="PP2Cc"/>
    <property type="match status" value="1"/>
</dbReference>
<sequence length="414" mass="43956">MKASSSPSSGKKSPPKGAGNPSLTPSAGAAGKAAKPTSGGASPSSALGASGKLGGGGSGAKSPAAGKDRSNSPASKSPTDKASAAATQQRRRLSVVSGTQGFEADGVVEHAVQEEAKSNLKVGRGGVVSKYASKSKVGVVPMNPNKVNQDSHFEIEQFANDPTQYFFCVMDGHGYQGREVSQLITRRLPNYLQSEPTLRTDPKAAIQKAFHKTNHELFRSSLDITFSGSTTISVFIRGATLYSASVGDSRAICGKFKGAYGRWSAQALSDDHKPDRPDEKKRIEDRDGRVESFRGSDGEPIGPPRVWLKDQDAPGLAMSRSMGDSVAASVGVTAEPEIKIFTLTSEDKFIVLASDGVWEFIDNEEVVKIVSPFHDKQDPQAACDALVKESNQRWRAEEEVIDDTTVIVVFLNAP</sequence>
<dbReference type="GO" id="GO:0004722">
    <property type="term" value="F:protein serine/threonine phosphatase activity"/>
    <property type="evidence" value="ECO:0007669"/>
    <property type="project" value="InterPro"/>
</dbReference>
<proteinExistence type="predicted"/>
<feature type="region of interest" description="Disordered" evidence="1">
    <location>
        <begin position="1"/>
        <end position="97"/>
    </location>
</feature>
<feature type="compositionally biased region" description="Basic and acidic residues" evidence="1">
    <location>
        <begin position="269"/>
        <end position="297"/>
    </location>
</feature>
<dbReference type="OMA" id="NQDAYCI"/>
<dbReference type="InterPro" id="IPR015655">
    <property type="entry name" value="PP2C"/>
</dbReference>
<dbReference type="SMART" id="SM00332">
    <property type="entry name" value="PP2Cc"/>
    <property type="match status" value="1"/>
</dbReference>
<dbReference type="VEuPathDB" id="CryptoDB:Vbra_15546"/>
<dbReference type="InParanoid" id="A0A0G4FK05"/>
<dbReference type="PANTHER" id="PTHR47992">
    <property type="entry name" value="PROTEIN PHOSPHATASE"/>
    <property type="match status" value="1"/>
</dbReference>
<accession>A0A0G4FK05</accession>
<dbReference type="Pfam" id="PF00481">
    <property type="entry name" value="PP2C"/>
    <property type="match status" value="1"/>
</dbReference>
<dbReference type="FunFam" id="3.60.40.10:FF:000051">
    <property type="entry name" value="Protein phosphatase 2C-like protein"/>
    <property type="match status" value="1"/>
</dbReference>
<feature type="compositionally biased region" description="Low complexity" evidence="1">
    <location>
        <begin position="1"/>
        <end position="50"/>
    </location>
</feature>
<dbReference type="STRING" id="1169540.A0A0G4FK05"/>
<dbReference type="Proteomes" id="UP000041254">
    <property type="component" value="Unassembled WGS sequence"/>
</dbReference>
<dbReference type="InterPro" id="IPR001932">
    <property type="entry name" value="PPM-type_phosphatase-like_dom"/>
</dbReference>
<dbReference type="SUPFAM" id="SSF81606">
    <property type="entry name" value="PP2C-like"/>
    <property type="match status" value="1"/>
</dbReference>
<name>A0A0G4FK05_VITBC</name>
<reference evidence="3 4" key="1">
    <citation type="submission" date="2014-11" db="EMBL/GenBank/DDBJ databases">
        <authorList>
            <person name="Zhu J."/>
            <person name="Qi W."/>
            <person name="Song R."/>
        </authorList>
    </citation>
    <scope>NUCLEOTIDE SEQUENCE [LARGE SCALE GENOMIC DNA]</scope>
</reference>
<feature type="domain" description="PPM-type phosphatase" evidence="2">
    <location>
        <begin position="130"/>
        <end position="411"/>
    </location>
</feature>
<evidence type="ECO:0000259" key="2">
    <source>
        <dbReference type="PROSITE" id="PS51746"/>
    </source>
</evidence>
<dbReference type="OrthoDB" id="10264738at2759"/>
<gene>
    <name evidence="3" type="ORF">Vbra_15546</name>
</gene>
<evidence type="ECO:0000313" key="4">
    <source>
        <dbReference type="Proteomes" id="UP000041254"/>
    </source>
</evidence>
<dbReference type="EMBL" id="CDMY01000447">
    <property type="protein sequence ID" value="CEM13721.1"/>
    <property type="molecule type" value="Genomic_DNA"/>
</dbReference>
<feature type="region of interest" description="Disordered" evidence="1">
    <location>
        <begin position="267"/>
        <end position="306"/>
    </location>
</feature>
<dbReference type="Gene3D" id="3.60.40.10">
    <property type="entry name" value="PPM-type phosphatase domain"/>
    <property type="match status" value="1"/>
</dbReference>